<evidence type="ECO:0000256" key="1">
    <source>
        <dbReference type="SAM" id="MobiDB-lite"/>
    </source>
</evidence>
<proteinExistence type="predicted"/>
<feature type="compositionally biased region" description="Low complexity" evidence="1">
    <location>
        <begin position="190"/>
        <end position="203"/>
    </location>
</feature>
<gene>
    <name evidence="2" type="ORF">V6N12_065943</name>
</gene>
<feature type="compositionally biased region" description="Polar residues" evidence="1">
    <location>
        <begin position="180"/>
        <end position="189"/>
    </location>
</feature>
<dbReference type="Proteomes" id="UP001472677">
    <property type="component" value="Unassembled WGS sequence"/>
</dbReference>
<feature type="compositionally biased region" description="Polar residues" evidence="1">
    <location>
        <begin position="227"/>
        <end position="242"/>
    </location>
</feature>
<evidence type="ECO:0000313" key="2">
    <source>
        <dbReference type="EMBL" id="KAK8484125.1"/>
    </source>
</evidence>
<feature type="region of interest" description="Disordered" evidence="1">
    <location>
        <begin position="176"/>
        <end position="247"/>
    </location>
</feature>
<organism evidence="2 3">
    <name type="scientific">Hibiscus sabdariffa</name>
    <name type="common">roselle</name>
    <dbReference type="NCBI Taxonomy" id="183260"/>
    <lineage>
        <taxon>Eukaryota</taxon>
        <taxon>Viridiplantae</taxon>
        <taxon>Streptophyta</taxon>
        <taxon>Embryophyta</taxon>
        <taxon>Tracheophyta</taxon>
        <taxon>Spermatophyta</taxon>
        <taxon>Magnoliopsida</taxon>
        <taxon>eudicotyledons</taxon>
        <taxon>Gunneridae</taxon>
        <taxon>Pentapetalae</taxon>
        <taxon>rosids</taxon>
        <taxon>malvids</taxon>
        <taxon>Malvales</taxon>
        <taxon>Malvaceae</taxon>
        <taxon>Malvoideae</taxon>
        <taxon>Hibiscus</taxon>
    </lineage>
</organism>
<name>A0ABR1ZTS5_9ROSI</name>
<sequence length="345" mass="37749">MTCLPKKQHRRDEAPLDGIFSASEFADPTMDCDNACPDGDIPVTNHPISYKEVVTGAKSSIEDDLIPLDGDDIELLEDDIQQAFSDGTPTIDFSPRVQDIALKSKEFTLVLKILGRRVGYSTLYNKLLVALGISLRSLPWNMIFHNRAIFRRRSSPSHAPLAPVVENSRYNPIFLDNDNDNLVPTATNQPSTPSSPRRSTLTPNQVVLPTPSPSIPDPAHSDHDQTSDAPNHSNKTKTQGKSPTLIRKSTLVILGSCDMNIMVRKSSPGASSSIKSFKGRSRSSNLNPAKHLAVVLSESAPPVTLMKMQQQNKNAQHLARTNFAPPPDTYVVVSQQSPSHSAMVE</sequence>
<keyword evidence="3" id="KW-1185">Reference proteome</keyword>
<evidence type="ECO:0000313" key="3">
    <source>
        <dbReference type="Proteomes" id="UP001472677"/>
    </source>
</evidence>
<comment type="caution">
    <text evidence="2">The sequence shown here is derived from an EMBL/GenBank/DDBJ whole genome shotgun (WGS) entry which is preliminary data.</text>
</comment>
<dbReference type="EMBL" id="JBBPBM010001455">
    <property type="protein sequence ID" value="KAK8484125.1"/>
    <property type="molecule type" value="Genomic_DNA"/>
</dbReference>
<reference evidence="2 3" key="1">
    <citation type="journal article" date="2024" name="G3 (Bethesda)">
        <title>Genome assembly of Hibiscus sabdariffa L. provides insights into metabolisms of medicinal natural products.</title>
        <authorList>
            <person name="Kim T."/>
        </authorList>
    </citation>
    <scope>NUCLEOTIDE SEQUENCE [LARGE SCALE GENOMIC DNA]</scope>
    <source>
        <strain evidence="2">TK-2024</strain>
        <tissue evidence="2">Old leaves</tissue>
    </source>
</reference>
<accession>A0ABR1ZTS5</accession>
<protein>
    <submittedName>
        <fullName evidence="2">Uncharacterized protein</fullName>
    </submittedName>
</protein>